<keyword evidence="1 2" id="KW-0732">Signal</keyword>
<evidence type="ECO:0000259" key="3">
    <source>
        <dbReference type="Pfam" id="PF07593"/>
    </source>
</evidence>
<gene>
    <name evidence="4" type="ORF">JANAI62_24530</name>
</gene>
<feature type="chain" id="PRO_5045516979" description="ASPIC/UnbV domain-containing protein" evidence="2">
    <location>
        <begin position="22"/>
        <end position="516"/>
    </location>
</feature>
<feature type="signal peptide" evidence="2">
    <location>
        <begin position="1"/>
        <end position="21"/>
    </location>
</feature>
<dbReference type="InterPro" id="IPR013517">
    <property type="entry name" value="FG-GAP"/>
</dbReference>
<evidence type="ECO:0000313" key="5">
    <source>
        <dbReference type="Proteomes" id="UP000786693"/>
    </source>
</evidence>
<evidence type="ECO:0000256" key="2">
    <source>
        <dbReference type="SAM" id="SignalP"/>
    </source>
</evidence>
<dbReference type="InterPro" id="IPR028994">
    <property type="entry name" value="Integrin_alpha_N"/>
</dbReference>
<dbReference type="PANTHER" id="PTHR16026">
    <property type="entry name" value="CARTILAGE ACIDIC PROTEIN 1"/>
    <property type="match status" value="1"/>
</dbReference>
<dbReference type="InterPro" id="IPR027039">
    <property type="entry name" value="Crtac1"/>
</dbReference>
<organism evidence="4 5">
    <name type="scientific">Jannaschia pagri</name>
    <dbReference type="NCBI Taxonomy" id="2829797"/>
    <lineage>
        <taxon>Bacteria</taxon>
        <taxon>Pseudomonadati</taxon>
        <taxon>Pseudomonadota</taxon>
        <taxon>Alphaproteobacteria</taxon>
        <taxon>Rhodobacterales</taxon>
        <taxon>Roseobacteraceae</taxon>
        <taxon>Jannaschia</taxon>
    </lineage>
</organism>
<protein>
    <recommendedName>
        <fullName evidence="3">ASPIC/UnbV domain-containing protein</fullName>
    </recommendedName>
</protein>
<dbReference type="Pfam" id="PF13517">
    <property type="entry name" value="FG-GAP_3"/>
    <property type="match status" value="1"/>
</dbReference>
<evidence type="ECO:0000256" key="1">
    <source>
        <dbReference type="ARBA" id="ARBA00022729"/>
    </source>
</evidence>
<reference evidence="4 5" key="1">
    <citation type="submission" date="2021-05" db="EMBL/GenBank/DDBJ databases">
        <title>Bacteria Genome sequencing.</title>
        <authorList>
            <person name="Takabe Y."/>
            <person name="Nakajima Y."/>
            <person name="Suzuki S."/>
            <person name="Shiozaki T."/>
        </authorList>
    </citation>
    <scope>NUCLEOTIDE SEQUENCE [LARGE SCALE GENOMIC DNA]</scope>
    <source>
        <strain evidence="4 5">AI_62</strain>
    </source>
</reference>
<name>A0ABQ4NN53_9RHOB</name>
<accession>A0ABQ4NN53</accession>
<dbReference type="SUPFAM" id="SSF69318">
    <property type="entry name" value="Integrin alpha N-terminal domain"/>
    <property type="match status" value="1"/>
</dbReference>
<sequence length="516" mass="54989">MAMFNLSLSALRTWTTGLSCAAGAASGAALAQAEPRFVSRAQDVVGSHSYVGGWDFFVGGGVAVFNCNGDTLPEIFAAGGAADSRLFLNDSTPGADIRLSQADGPAVSRVTGAYPLDMDGDDVLDLMVLRNGPNVVLRGLGDCQFEDVTTAWGLDVGDAWSTAFSATWEAGQTWPTLAIGNYVDADDPDGPFGACDANRMFRPSGDGYDRPIVLDPGFCPLSMLFSDWRRDGRPMLRVSNDRHYYLHDGREQMWSLDPLRELGEGDGWAPLKLWGMGIASQDLTGDGLPEVMLTSMGDQLLMMNEGTGFAAAPFAIGATAHRPHVGDDGRPSTGWHAQFGDVDNDGRPDLFIAKGNVDQMPGMAMEDPNTLLMQQADGTFAERGATAGIATPHRSRGAALADLNGDGRLDLVVVNRRAPLEVWQNTTEAGQWLAVDPRQAEGNRRAIGAFVEVRTSTGTQIQERTVGGGHVSGTAAPLHFGLGADESAEVRITWPDGTVGPWRQVDAGQILTPHRE</sequence>
<dbReference type="Proteomes" id="UP000786693">
    <property type="component" value="Unassembled WGS sequence"/>
</dbReference>
<dbReference type="InterPro" id="IPR011519">
    <property type="entry name" value="UnbV_ASPIC"/>
</dbReference>
<proteinExistence type="predicted"/>
<evidence type="ECO:0000313" key="4">
    <source>
        <dbReference type="EMBL" id="GIT95830.1"/>
    </source>
</evidence>
<keyword evidence="5" id="KW-1185">Reference proteome</keyword>
<comment type="caution">
    <text evidence="4">The sequence shown here is derived from an EMBL/GenBank/DDBJ whole genome shotgun (WGS) entry which is preliminary data.</text>
</comment>
<dbReference type="RefSeq" id="WP_255576368.1">
    <property type="nucleotide sequence ID" value="NZ_BPFH01000004.1"/>
</dbReference>
<dbReference type="Pfam" id="PF07593">
    <property type="entry name" value="UnbV_ASPIC"/>
    <property type="match status" value="1"/>
</dbReference>
<feature type="domain" description="ASPIC/UnbV" evidence="3">
    <location>
        <begin position="446"/>
        <end position="512"/>
    </location>
</feature>
<dbReference type="EMBL" id="BPFH01000004">
    <property type="protein sequence ID" value="GIT95830.1"/>
    <property type="molecule type" value="Genomic_DNA"/>
</dbReference>
<dbReference type="PANTHER" id="PTHR16026:SF0">
    <property type="entry name" value="CARTILAGE ACIDIC PROTEIN 1"/>
    <property type="match status" value="1"/>
</dbReference>
<dbReference type="Gene3D" id="2.130.10.130">
    <property type="entry name" value="Integrin alpha, N-terminal"/>
    <property type="match status" value="1"/>
</dbReference>